<feature type="region of interest" description="Disordered" evidence="3">
    <location>
        <begin position="1"/>
        <end position="71"/>
    </location>
</feature>
<evidence type="ECO:0000256" key="1">
    <source>
        <dbReference type="ARBA" id="ARBA00004474"/>
    </source>
</evidence>
<dbReference type="GO" id="GO:0003677">
    <property type="term" value="F:DNA binding"/>
    <property type="evidence" value="ECO:0007669"/>
    <property type="project" value="InterPro"/>
</dbReference>
<accession>A0A9W7C810</accession>
<dbReference type="SUPFAM" id="SSF54211">
    <property type="entry name" value="Ribosomal protein S5 domain 2-like"/>
    <property type="match status" value="1"/>
</dbReference>
<dbReference type="SUPFAM" id="SSF51182">
    <property type="entry name" value="RmlC-like cupins"/>
    <property type="match status" value="1"/>
</dbReference>
<dbReference type="GO" id="GO:0009536">
    <property type="term" value="C:plastid"/>
    <property type="evidence" value="ECO:0007669"/>
    <property type="project" value="UniProtKB-SubCell"/>
</dbReference>
<dbReference type="EMBL" id="BRXZ01000084">
    <property type="protein sequence ID" value="GMI04715.1"/>
    <property type="molecule type" value="Genomic_DNA"/>
</dbReference>
<dbReference type="PROSITE" id="PS50162">
    <property type="entry name" value="RECA_2"/>
    <property type="match status" value="1"/>
</dbReference>
<dbReference type="OrthoDB" id="196381at2759"/>
<feature type="region of interest" description="Disordered" evidence="3">
    <location>
        <begin position="678"/>
        <end position="886"/>
    </location>
</feature>
<feature type="compositionally biased region" description="Polar residues" evidence="3">
    <location>
        <begin position="773"/>
        <end position="782"/>
    </location>
</feature>
<evidence type="ECO:0000256" key="3">
    <source>
        <dbReference type="SAM" id="MobiDB-lite"/>
    </source>
</evidence>
<keyword evidence="6" id="KW-1185">Reference proteome</keyword>
<dbReference type="InterPro" id="IPR027417">
    <property type="entry name" value="P-loop_NTPase"/>
</dbReference>
<dbReference type="InterPro" id="IPR020588">
    <property type="entry name" value="RecA_ATP-bd"/>
</dbReference>
<dbReference type="PANTHER" id="PTHR32472:SF10">
    <property type="entry name" value="DNA REPAIR PROTEIN RADA-LIKE PROTEIN"/>
    <property type="match status" value="1"/>
</dbReference>
<gene>
    <name evidence="5" type="ORF">TrRE_jg4411</name>
</gene>
<dbReference type="GO" id="GO:0046872">
    <property type="term" value="F:metal ion binding"/>
    <property type="evidence" value="ECO:0007669"/>
    <property type="project" value="UniProtKB-KW"/>
</dbReference>
<reference evidence="5" key="1">
    <citation type="submission" date="2022-07" db="EMBL/GenBank/DDBJ databases">
        <title>Genome analysis of Parmales, a sister group of diatoms, reveals the evolutionary specialization of diatoms from phago-mixotrophs to photoautotrophs.</title>
        <authorList>
            <person name="Ban H."/>
            <person name="Sato S."/>
            <person name="Yoshikawa S."/>
            <person name="Kazumasa Y."/>
            <person name="Nakamura Y."/>
            <person name="Ichinomiya M."/>
            <person name="Saitoh K."/>
            <person name="Sato N."/>
            <person name="Blanc-Mathieu R."/>
            <person name="Endo H."/>
            <person name="Kuwata A."/>
            <person name="Ogata H."/>
        </authorList>
    </citation>
    <scope>NUCLEOTIDE SEQUENCE</scope>
</reference>
<dbReference type="Proteomes" id="UP001165082">
    <property type="component" value="Unassembled WGS sequence"/>
</dbReference>
<dbReference type="InterPro" id="IPR011051">
    <property type="entry name" value="RmlC_Cupin_sf"/>
</dbReference>
<dbReference type="PANTHER" id="PTHR32472">
    <property type="entry name" value="DNA REPAIR PROTEIN RADA"/>
    <property type="match status" value="1"/>
</dbReference>
<dbReference type="InterPro" id="IPR003593">
    <property type="entry name" value="AAA+_ATPase"/>
</dbReference>
<dbReference type="InterPro" id="IPR041166">
    <property type="entry name" value="Rubredoxin_2"/>
</dbReference>
<feature type="compositionally biased region" description="Polar residues" evidence="3">
    <location>
        <begin position="681"/>
        <end position="692"/>
    </location>
</feature>
<dbReference type="InterPro" id="IPR014721">
    <property type="entry name" value="Ribsml_uS5_D2-typ_fold_subgr"/>
</dbReference>
<dbReference type="Gene3D" id="2.60.120.10">
    <property type="entry name" value="Jelly Rolls"/>
    <property type="match status" value="1"/>
</dbReference>
<keyword evidence="2" id="KW-0479">Metal-binding</keyword>
<protein>
    <recommendedName>
        <fullName evidence="4">RecA family profile 1 domain-containing protein</fullName>
    </recommendedName>
</protein>
<dbReference type="InterPro" id="IPR020568">
    <property type="entry name" value="Ribosomal_Su5_D2-typ_SF"/>
</dbReference>
<dbReference type="AlphaFoldDB" id="A0A9W7C810"/>
<dbReference type="Pfam" id="PF18073">
    <property type="entry name" value="Zn_ribbon_LapB"/>
    <property type="match status" value="1"/>
</dbReference>
<dbReference type="PRINTS" id="PR01874">
    <property type="entry name" value="DNAREPAIRADA"/>
</dbReference>
<proteinExistence type="predicted"/>
<name>A0A9W7C810_9STRA</name>
<dbReference type="SUPFAM" id="SSF52540">
    <property type="entry name" value="P-loop containing nucleoside triphosphate hydrolases"/>
    <property type="match status" value="1"/>
</dbReference>
<dbReference type="Gene3D" id="3.40.50.300">
    <property type="entry name" value="P-loop containing nucleotide triphosphate hydrolases"/>
    <property type="match status" value="1"/>
</dbReference>
<comment type="subcellular location">
    <subcellularLocation>
        <location evidence="1">Plastid</location>
    </subcellularLocation>
</comment>
<feature type="compositionally biased region" description="Basic and acidic residues" evidence="3">
    <location>
        <begin position="16"/>
        <end position="28"/>
    </location>
</feature>
<feature type="domain" description="RecA family profile 1" evidence="4">
    <location>
        <begin position="215"/>
        <end position="375"/>
    </location>
</feature>
<feature type="compositionally biased region" description="Polar residues" evidence="3">
    <location>
        <begin position="725"/>
        <end position="751"/>
    </location>
</feature>
<feature type="compositionally biased region" description="Low complexity" evidence="3">
    <location>
        <begin position="712"/>
        <end position="721"/>
    </location>
</feature>
<dbReference type="GO" id="GO:0005524">
    <property type="term" value="F:ATP binding"/>
    <property type="evidence" value="ECO:0007669"/>
    <property type="project" value="InterPro"/>
</dbReference>
<evidence type="ECO:0000313" key="5">
    <source>
        <dbReference type="EMBL" id="GMI04715.1"/>
    </source>
</evidence>
<evidence type="ECO:0000313" key="6">
    <source>
        <dbReference type="Proteomes" id="UP001165082"/>
    </source>
</evidence>
<feature type="compositionally biased region" description="Polar residues" evidence="3">
    <location>
        <begin position="125"/>
        <end position="135"/>
    </location>
</feature>
<feature type="compositionally biased region" description="Basic and acidic residues" evidence="3">
    <location>
        <begin position="826"/>
        <end position="836"/>
    </location>
</feature>
<evidence type="ECO:0000259" key="4">
    <source>
        <dbReference type="PROSITE" id="PS50162"/>
    </source>
</evidence>
<evidence type="ECO:0000256" key="2">
    <source>
        <dbReference type="ARBA" id="ARBA00022723"/>
    </source>
</evidence>
<feature type="compositionally biased region" description="Acidic residues" evidence="3">
    <location>
        <begin position="46"/>
        <end position="55"/>
    </location>
</feature>
<dbReference type="Pfam" id="PF13481">
    <property type="entry name" value="AAA_25"/>
    <property type="match status" value="1"/>
</dbReference>
<sequence>MTADFMAPTVGAGPRLDMEARREEDSRGVMDWWRGPRRTPPREGSPLDDEDEQFEEAAGTRRTTSAISPSSYFPLFPPSTSALNARGYDGFEEEDDDHHSDYDPAEEIVVDTSNFNPSSFKSSFTLNSRSQGTNRKSLTSSKSSTVSAWVCGNCGAEHVKWLGKCPTCNEWGTISEIEMSRVGTTVSFKGRGGQGEAMTGDPREVLNVEDVGENTDVRLRLSNPEINTVFGGGITLGSLTLLGGPPGVGKSTLLLQIASEVAGSGRVLYASGEENEVQVSQRARRLGLLNLRNVELMCTNDADEVAEGVANSRGRKGMGLEDKVNLVILDSVQTMTTGEAGGTQQGGVTQVRGVTNLMMRLAKGTGTPIIMVGHVTKSGTVAGPRTVEHMVDTVMFLESGEGNVRVARVEKNRFGNSEEVGVFEMQDGADGGKPGLLVPCEDPSSIFAGGRERDLAGSATTIAVEGSRCIAVEVQALVAGGIRGGGRRTVEGVASNRVGMIMAVLDKRCGVRFGNREVYVNVVGGMRLNKGRGGAGGSDLAVAVALVSSLTGIEVRGDTAFVGEIGLNGEMRDVEGKERRIREAKRMGYGRIVVPSKFSNFKGKGRGSGGGGGGKDKDIEIIECGGVLDAVNAGLVDEVGKRFATVSERMRGRRTGIAVRETTRGADGLEDPDAFFEAETVGTSRASIQTPVSKKGKKSAASPNSPAISTPGFSFGSGDDGSLAKTPSSGRKSRKSIAQLSVVQTPESASAGSGFDAISDVSTTVPKRGRNAYPSSPDSLSGFSAGRDEESSISIAPDTPDEVRKQRAKAAKAKEDDRKKKAAQKRSREMKKAEKKANRKATYAEYDDDDEILPDSKDNAQLKFTSFPSVTDGEESPEGDGTRRSKRMRFAPLKFWKNERVVVKPDLDIDGDDALEYNDESVPVMTKVVGVLHAVESPRKGKGLARNPKGYKGKKLLPFDAEKLPEGVIYSDADKAVVWDEGEGEYKNTKIISYCSDMNATALPITAERESGKEVVGMAAQAFNINQATEDVPGWISGHVILPPEGIKDAEGVGMCSQVFFVSDCQPKAFEVAIGAPEETTFNPDTAQRFLLSAGDFFHVPPNNIYRVENHSDTTECKLFWAIIRPMAKDDE</sequence>
<feature type="region of interest" description="Disordered" evidence="3">
    <location>
        <begin position="120"/>
        <end position="139"/>
    </location>
</feature>
<dbReference type="SMART" id="SM00382">
    <property type="entry name" value="AAA"/>
    <property type="match status" value="1"/>
</dbReference>
<dbReference type="Gene3D" id="3.30.230.10">
    <property type="match status" value="1"/>
</dbReference>
<comment type="caution">
    <text evidence="5">The sequence shown here is derived from an EMBL/GenBank/DDBJ whole genome shotgun (WGS) entry which is preliminary data.</text>
</comment>
<dbReference type="Pfam" id="PF13541">
    <property type="entry name" value="ChlI"/>
    <property type="match status" value="1"/>
</dbReference>
<dbReference type="InterPro" id="IPR014710">
    <property type="entry name" value="RmlC-like_jellyroll"/>
</dbReference>
<organism evidence="5 6">
    <name type="scientific">Triparma retinervis</name>
    <dbReference type="NCBI Taxonomy" id="2557542"/>
    <lineage>
        <taxon>Eukaryota</taxon>
        <taxon>Sar</taxon>
        <taxon>Stramenopiles</taxon>
        <taxon>Ochrophyta</taxon>
        <taxon>Bolidophyceae</taxon>
        <taxon>Parmales</taxon>
        <taxon>Triparmaceae</taxon>
        <taxon>Triparma</taxon>
    </lineage>
</organism>
<dbReference type="GO" id="GO:0140664">
    <property type="term" value="F:ATP-dependent DNA damage sensor activity"/>
    <property type="evidence" value="ECO:0007669"/>
    <property type="project" value="InterPro"/>
</dbReference>
<dbReference type="GO" id="GO:0000725">
    <property type="term" value="P:recombinational repair"/>
    <property type="evidence" value="ECO:0007669"/>
    <property type="project" value="TreeGrafter"/>
</dbReference>